<dbReference type="PROSITE" id="PS00374">
    <property type="entry name" value="MGMT"/>
    <property type="match status" value="1"/>
</dbReference>
<dbReference type="AlphaFoldDB" id="A0A7C4D4W6"/>
<evidence type="ECO:0000256" key="1">
    <source>
        <dbReference type="ARBA" id="ARBA00001286"/>
    </source>
</evidence>
<keyword evidence="3" id="KW-0808">Transferase</keyword>
<dbReference type="NCBIfam" id="TIGR00589">
    <property type="entry name" value="ogt"/>
    <property type="match status" value="1"/>
</dbReference>
<dbReference type="PANTHER" id="PTHR10815:SF5">
    <property type="entry name" value="METHYLATED-DNA--PROTEIN-CYSTEINE METHYLTRANSFERASE"/>
    <property type="match status" value="1"/>
</dbReference>
<comment type="caution">
    <text evidence="8">The sequence shown here is derived from an EMBL/GenBank/DDBJ whole genome shotgun (WGS) entry which is preliminary data.</text>
</comment>
<name>A0A7C4D4W6_THEPE</name>
<dbReference type="Pfam" id="PF01035">
    <property type="entry name" value="DNA_binding_1"/>
    <property type="match status" value="1"/>
</dbReference>
<sequence length="150" mass="16666">MCAAVREREVLLLHTEDFLARTPLPGIAEPAAGGDLAASLLEELQEYLRGERRVFSYRPRLPEEGVSSRVFREVLRIPYGETSTYGQLARRTGLVPRAVGQILGRNPVLVLIPCHRVVGSRSLGGYALGAERKRLLLMIEGALTRFNRTL</sequence>
<dbReference type="CDD" id="cd06445">
    <property type="entry name" value="ATase"/>
    <property type="match status" value="1"/>
</dbReference>
<dbReference type="InterPro" id="IPR014048">
    <property type="entry name" value="MethylDNA_cys_MeTrfase_DNA-bd"/>
</dbReference>
<protein>
    <submittedName>
        <fullName evidence="8">MGMT family protein</fullName>
    </submittedName>
</protein>
<evidence type="ECO:0000313" key="8">
    <source>
        <dbReference type="EMBL" id="HGM46297.1"/>
    </source>
</evidence>
<feature type="domain" description="Methylated-DNA-[protein]-cysteine S-methyltransferase DNA binding" evidence="7">
    <location>
        <begin position="68"/>
        <end position="141"/>
    </location>
</feature>
<comment type="catalytic activity">
    <reaction evidence="1">
        <text>a 4-O-methyl-thymidine in DNA + L-cysteinyl-[protein] = a thymidine in DNA + S-methyl-L-cysteinyl-[protein]</text>
        <dbReference type="Rhea" id="RHEA:53428"/>
        <dbReference type="Rhea" id="RHEA-COMP:10131"/>
        <dbReference type="Rhea" id="RHEA-COMP:10132"/>
        <dbReference type="Rhea" id="RHEA-COMP:13555"/>
        <dbReference type="Rhea" id="RHEA-COMP:13556"/>
        <dbReference type="ChEBI" id="CHEBI:29950"/>
        <dbReference type="ChEBI" id="CHEBI:82612"/>
        <dbReference type="ChEBI" id="CHEBI:137386"/>
        <dbReference type="ChEBI" id="CHEBI:137387"/>
        <dbReference type="EC" id="2.1.1.63"/>
    </reaction>
</comment>
<dbReference type="Gene3D" id="1.10.10.10">
    <property type="entry name" value="Winged helix-like DNA-binding domain superfamily/Winged helix DNA-binding domain"/>
    <property type="match status" value="1"/>
</dbReference>
<dbReference type="GO" id="GO:0003908">
    <property type="term" value="F:methylated-DNA-[protein]-cysteine S-methyltransferase activity"/>
    <property type="evidence" value="ECO:0007669"/>
    <property type="project" value="UniProtKB-EC"/>
</dbReference>
<reference evidence="8" key="1">
    <citation type="journal article" date="2020" name="mSystems">
        <title>Genome- and Community-Level Interaction Insights into Carbon Utilization and Element Cycling Functions of Hydrothermarchaeota in Hydrothermal Sediment.</title>
        <authorList>
            <person name="Zhou Z."/>
            <person name="Liu Y."/>
            <person name="Xu W."/>
            <person name="Pan J."/>
            <person name="Luo Z.H."/>
            <person name="Li M."/>
        </authorList>
    </citation>
    <scope>NUCLEOTIDE SEQUENCE</scope>
    <source>
        <strain evidence="8">SpSt-649</strain>
    </source>
</reference>
<accession>A0A7C4D4W6</accession>
<proteinExistence type="predicted"/>
<dbReference type="GO" id="GO:0032259">
    <property type="term" value="P:methylation"/>
    <property type="evidence" value="ECO:0007669"/>
    <property type="project" value="UniProtKB-KW"/>
</dbReference>
<evidence type="ECO:0000256" key="2">
    <source>
        <dbReference type="ARBA" id="ARBA00022603"/>
    </source>
</evidence>
<dbReference type="PANTHER" id="PTHR10815">
    <property type="entry name" value="METHYLATED-DNA--PROTEIN-CYSTEINE METHYLTRANSFERASE"/>
    <property type="match status" value="1"/>
</dbReference>
<organism evidence="8">
    <name type="scientific">Thermofilum pendens</name>
    <dbReference type="NCBI Taxonomy" id="2269"/>
    <lineage>
        <taxon>Archaea</taxon>
        <taxon>Thermoproteota</taxon>
        <taxon>Thermoprotei</taxon>
        <taxon>Thermofilales</taxon>
        <taxon>Thermofilaceae</taxon>
        <taxon>Thermofilum</taxon>
    </lineage>
</organism>
<dbReference type="GO" id="GO:0006281">
    <property type="term" value="P:DNA repair"/>
    <property type="evidence" value="ECO:0007669"/>
    <property type="project" value="UniProtKB-KW"/>
</dbReference>
<evidence type="ECO:0000256" key="3">
    <source>
        <dbReference type="ARBA" id="ARBA00022679"/>
    </source>
</evidence>
<keyword evidence="2" id="KW-0489">Methyltransferase</keyword>
<evidence type="ECO:0000259" key="7">
    <source>
        <dbReference type="Pfam" id="PF01035"/>
    </source>
</evidence>
<dbReference type="InterPro" id="IPR036388">
    <property type="entry name" value="WH-like_DNA-bd_sf"/>
</dbReference>
<keyword evidence="4" id="KW-0227">DNA damage</keyword>
<gene>
    <name evidence="8" type="ORF">ENU21_00905</name>
</gene>
<evidence type="ECO:0000256" key="5">
    <source>
        <dbReference type="ARBA" id="ARBA00023204"/>
    </source>
</evidence>
<comment type="catalytic activity">
    <reaction evidence="6">
        <text>a 6-O-methyl-2'-deoxyguanosine in DNA + L-cysteinyl-[protein] = S-methyl-L-cysteinyl-[protein] + a 2'-deoxyguanosine in DNA</text>
        <dbReference type="Rhea" id="RHEA:24000"/>
        <dbReference type="Rhea" id="RHEA-COMP:10131"/>
        <dbReference type="Rhea" id="RHEA-COMP:10132"/>
        <dbReference type="Rhea" id="RHEA-COMP:11367"/>
        <dbReference type="Rhea" id="RHEA-COMP:11368"/>
        <dbReference type="ChEBI" id="CHEBI:29950"/>
        <dbReference type="ChEBI" id="CHEBI:82612"/>
        <dbReference type="ChEBI" id="CHEBI:85445"/>
        <dbReference type="ChEBI" id="CHEBI:85448"/>
        <dbReference type="EC" id="2.1.1.63"/>
    </reaction>
</comment>
<evidence type="ECO:0000256" key="4">
    <source>
        <dbReference type="ARBA" id="ARBA00022763"/>
    </source>
</evidence>
<dbReference type="SUPFAM" id="SSF46767">
    <property type="entry name" value="Methylated DNA-protein cysteine methyltransferase, C-terminal domain"/>
    <property type="match status" value="1"/>
</dbReference>
<dbReference type="InterPro" id="IPR001497">
    <property type="entry name" value="MethylDNA_cys_MeTrfase_AS"/>
</dbReference>
<dbReference type="EMBL" id="DTBQ01000027">
    <property type="protein sequence ID" value="HGM46297.1"/>
    <property type="molecule type" value="Genomic_DNA"/>
</dbReference>
<evidence type="ECO:0000256" key="6">
    <source>
        <dbReference type="ARBA" id="ARBA00049348"/>
    </source>
</evidence>
<keyword evidence="5" id="KW-0234">DNA repair</keyword>
<dbReference type="InterPro" id="IPR036217">
    <property type="entry name" value="MethylDNA_cys_MeTrfase_DNAb"/>
</dbReference>